<dbReference type="RefSeq" id="WP_308862746.1">
    <property type="nucleotide sequence ID" value="NZ_JAVHUL010000001.1"/>
</dbReference>
<dbReference type="EMBL" id="JAVHUL010000001">
    <property type="protein sequence ID" value="MDQ7916139.1"/>
    <property type="molecule type" value="Genomic_DNA"/>
</dbReference>
<protein>
    <submittedName>
        <fullName evidence="4">Gliding motility-associated ABC transporter substrate-binding protein GldG</fullName>
    </submittedName>
</protein>
<dbReference type="InterPro" id="IPR019196">
    <property type="entry name" value="ABC_transp_unknown"/>
</dbReference>
<sequence>MGKNIKYIFGILIALVLVNAVASLYFHRFDLTQQDRYTLSQPSKDLIKEVKDPIIVDVFLKGDFPAEFKRLQSETRYLLEEFSAYNSEIKFNFINPLEEGVDAQKVANNFYKAGMMPETLNMNQNGKVSESLLFPWAVAYYDDKSVQINLLKKKIGDANEQIVNTSVENLEYAFADAFSKLVYGKDKKIAIMRGNGELPEKNIVDFVKTLKEYYYIAPFTLDSVAIQPQRTLDQLTQYDLILEAKPTQKYTEEEKLVLDQYLMQGGKMIWLVENAAIEKDSLFTNPDNAALAYPRDLNLNDFFFKYGVRINTSLVNDVISAHIILAQGSGNETQFNPFPWYYSPLAVSNNSHSIIKNTEAVKFDFANSIDTLKNEVKKTVLLHSSPTTKLDATPLMINLEMINQKPVRESYTDGKQSLGVLLEGEFTSVYKNRILPFEVKNYSDKSKETKMLVISDGDVIKNEFNREGPIALGYDRFTGTTYGNKEFLMNATNYLLDDTGLLAVRAKNIKLAFLDTKKVAQERTSWQLFNMVSPLILLGIFAFGFYTYRKKKYIKH</sequence>
<proteinExistence type="predicted"/>
<reference evidence="4 5" key="1">
    <citation type="submission" date="2023-08" db="EMBL/GenBank/DDBJ databases">
        <title>Mesonia sp. MT50, isolated from deep-sea sediment of the Mariana Trench.</title>
        <authorList>
            <person name="Fu H."/>
        </authorList>
    </citation>
    <scope>NUCLEOTIDE SEQUENCE [LARGE SCALE GENOMIC DNA]</scope>
    <source>
        <strain evidence="4 5">MT50</strain>
    </source>
</reference>
<dbReference type="Pfam" id="PF09822">
    <property type="entry name" value="ABC_transp_aux"/>
    <property type="match status" value="1"/>
</dbReference>
<feature type="domain" description="DUF7088" evidence="3">
    <location>
        <begin position="34"/>
        <end position="139"/>
    </location>
</feature>
<keyword evidence="1" id="KW-0812">Transmembrane</keyword>
<comment type="caution">
    <text evidence="4">The sequence shown here is derived from an EMBL/GenBank/DDBJ whole genome shotgun (WGS) entry which is preliminary data.</text>
</comment>
<name>A0ABU0ZXN0_9FLAO</name>
<evidence type="ECO:0000313" key="5">
    <source>
        <dbReference type="Proteomes" id="UP001230915"/>
    </source>
</evidence>
<dbReference type="Proteomes" id="UP001230915">
    <property type="component" value="Unassembled WGS sequence"/>
</dbReference>
<evidence type="ECO:0000256" key="1">
    <source>
        <dbReference type="SAM" id="Phobius"/>
    </source>
</evidence>
<feature type="transmembrane region" description="Helical" evidence="1">
    <location>
        <begin position="7"/>
        <end position="26"/>
    </location>
</feature>
<organism evidence="4 5">
    <name type="scientific">Mesonia profundi</name>
    <dbReference type="NCBI Taxonomy" id="3070998"/>
    <lineage>
        <taxon>Bacteria</taxon>
        <taxon>Pseudomonadati</taxon>
        <taxon>Bacteroidota</taxon>
        <taxon>Flavobacteriia</taxon>
        <taxon>Flavobacteriales</taxon>
        <taxon>Flavobacteriaceae</taxon>
        <taxon>Mesonia</taxon>
    </lineage>
</organism>
<dbReference type="Pfam" id="PF23357">
    <property type="entry name" value="DUF7088"/>
    <property type="match status" value="1"/>
</dbReference>
<keyword evidence="1" id="KW-1133">Transmembrane helix</keyword>
<dbReference type="InterPro" id="IPR055396">
    <property type="entry name" value="DUF7088"/>
</dbReference>
<keyword evidence="1" id="KW-0472">Membrane</keyword>
<evidence type="ECO:0000259" key="3">
    <source>
        <dbReference type="Pfam" id="PF23357"/>
    </source>
</evidence>
<keyword evidence="5" id="KW-1185">Reference proteome</keyword>
<feature type="transmembrane region" description="Helical" evidence="1">
    <location>
        <begin position="528"/>
        <end position="548"/>
    </location>
</feature>
<gene>
    <name evidence="4" type="primary">gldG</name>
    <name evidence="4" type="ORF">RBU60_01015</name>
</gene>
<evidence type="ECO:0000259" key="2">
    <source>
        <dbReference type="Pfam" id="PF09822"/>
    </source>
</evidence>
<feature type="domain" description="ABC-type uncharacterised transport system" evidence="2">
    <location>
        <begin position="187"/>
        <end position="491"/>
    </location>
</feature>
<dbReference type="InterPro" id="IPR019863">
    <property type="entry name" value="Motility-assoc_ABC-rel_GldG"/>
</dbReference>
<dbReference type="NCBIfam" id="TIGR03521">
    <property type="entry name" value="GldG"/>
    <property type="match status" value="1"/>
</dbReference>
<accession>A0ABU0ZXN0</accession>
<evidence type="ECO:0000313" key="4">
    <source>
        <dbReference type="EMBL" id="MDQ7916139.1"/>
    </source>
</evidence>